<evidence type="ECO:0000256" key="18">
    <source>
        <dbReference type="ARBA" id="ARBA00023228"/>
    </source>
</evidence>
<dbReference type="OrthoDB" id="10013407at2759"/>
<evidence type="ECO:0000256" key="11">
    <source>
        <dbReference type="ARBA" id="ARBA00022801"/>
    </source>
</evidence>
<evidence type="ECO:0000256" key="2">
    <source>
        <dbReference type="ARBA" id="ARBA00004371"/>
    </source>
</evidence>
<keyword evidence="11" id="KW-0378">Hydrolase</keyword>
<feature type="signal peptide" evidence="21">
    <location>
        <begin position="1"/>
        <end position="25"/>
    </location>
</feature>
<proteinExistence type="predicted"/>
<evidence type="ECO:0000256" key="6">
    <source>
        <dbReference type="ARBA" id="ARBA00022525"/>
    </source>
</evidence>
<evidence type="ECO:0000256" key="19">
    <source>
        <dbReference type="ARBA" id="ARBA00025833"/>
    </source>
</evidence>
<dbReference type="Gene3D" id="3.40.630.10">
    <property type="entry name" value="Zn peptidases"/>
    <property type="match status" value="1"/>
</dbReference>
<evidence type="ECO:0000256" key="1">
    <source>
        <dbReference type="ARBA" id="ARBA00004240"/>
    </source>
</evidence>
<evidence type="ECO:0000313" key="24">
    <source>
        <dbReference type="Proteomes" id="UP000006671"/>
    </source>
</evidence>
<evidence type="ECO:0000256" key="16">
    <source>
        <dbReference type="ARBA" id="ARBA00023145"/>
    </source>
</evidence>
<keyword evidence="8" id="KW-0645">Protease</keyword>
<protein>
    <recommendedName>
        <fullName evidence="5">Carboxypeptidase Q</fullName>
    </recommendedName>
    <alternativeName>
        <fullName evidence="20">Plasma glutamate carboxypeptidase</fullName>
    </alternativeName>
</protein>
<gene>
    <name evidence="23" type="ORF">NAEGRDRAFT_52057</name>
</gene>
<dbReference type="Proteomes" id="UP000006671">
    <property type="component" value="Unassembled WGS sequence"/>
</dbReference>
<dbReference type="GO" id="GO:0005794">
    <property type="term" value="C:Golgi apparatus"/>
    <property type="evidence" value="ECO:0007669"/>
    <property type="project" value="UniProtKB-SubCell"/>
</dbReference>
<dbReference type="GO" id="GO:0005615">
    <property type="term" value="C:extracellular space"/>
    <property type="evidence" value="ECO:0007669"/>
    <property type="project" value="TreeGrafter"/>
</dbReference>
<dbReference type="GO" id="GO:0046872">
    <property type="term" value="F:metal ion binding"/>
    <property type="evidence" value="ECO:0007669"/>
    <property type="project" value="UniProtKB-KW"/>
</dbReference>
<evidence type="ECO:0000256" key="5">
    <source>
        <dbReference type="ARBA" id="ARBA00014116"/>
    </source>
</evidence>
<dbReference type="Gene3D" id="3.50.30.30">
    <property type="match status" value="1"/>
</dbReference>
<dbReference type="InParanoid" id="D2VT68"/>
<evidence type="ECO:0000256" key="10">
    <source>
        <dbReference type="ARBA" id="ARBA00022729"/>
    </source>
</evidence>
<keyword evidence="14" id="KW-0333">Golgi apparatus</keyword>
<evidence type="ECO:0000256" key="9">
    <source>
        <dbReference type="ARBA" id="ARBA00022723"/>
    </source>
</evidence>
<evidence type="ECO:0000256" key="21">
    <source>
        <dbReference type="SAM" id="SignalP"/>
    </source>
</evidence>
<evidence type="ECO:0000256" key="8">
    <source>
        <dbReference type="ARBA" id="ARBA00022670"/>
    </source>
</evidence>
<dbReference type="GO" id="GO:0070573">
    <property type="term" value="F:metallodipeptidase activity"/>
    <property type="evidence" value="ECO:0007669"/>
    <property type="project" value="InterPro"/>
</dbReference>
<evidence type="ECO:0000313" key="23">
    <source>
        <dbReference type="EMBL" id="EFC40031.1"/>
    </source>
</evidence>
<evidence type="ECO:0000259" key="22">
    <source>
        <dbReference type="Pfam" id="PF04389"/>
    </source>
</evidence>
<feature type="chain" id="PRO_5003037848" description="Carboxypeptidase Q" evidence="21">
    <location>
        <begin position="26"/>
        <end position="477"/>
    </location>
</feature>
<comment type="subcellular location">
    <subcellularLocation>
        <location evidence="1">Endoplasmic reticulum</location>
    </subcellularLocation>
    <subcellularLocation>
        <location evidence="3">Golgi apparatus</location>
    </subcellularLocation>
    <subcellularLocation>
        <location evidence="2">Lysosome</location>
    </subcellularLocation>
    <subcellularLocation>
        <location evidence="4">Secreted</location>
    </subcellularLocation>
</comment>
<evidence type="ECO:0000256" key="3">
    <source>
        <dbReference type="ARBA" id="ARBA00004555"/>
    </source>
</evidence>
<dbReference type="RefSeq" id="XP_002672775.1">
    <property type="nucleotide sequence ID" value="XM_002672729.1"/>
</dbReference>
<keyword evidence="18" id="KW-0458">Lysosome</keyword>
<dbReference type="Pfam" id="PF04389">
    <property type="entry name" value="Peptidase_M28"/>
    <property type="match status" value="1"/>
</dbReference>
<dbReference type="PANTHER" id="PTHR12053">
    <property type="entry name" value="PROTEASE FAMILY M28 PLASMA GLUTAMATE CARBOXYPEPTIDASE-RELATED"/>
    <property type="match status" value="1"/>
</dbReference>
<dbReference type="KEGG" id="ngr:NAEGRDRAFT_52057"/>
<keyword evidence="9" id="KW-0479">Metal-binding</keyword>
<dbReference type="GeneID" id="8854525"/>
<evidence type="ECO:0000256" key="12">
    <source>
        <dbReference type="ARBA" id="ARBA00022824"/>
    </source>
</evidence>
<keyword evidence="12" id="KW-0256">Endoplasmic reticulum</keyword>
<evidence type="ECO:0000256" key="13">
    <source>
        <dbReference type="ARBA" id="ARBA00022833"/>
    </source>
</evidence>
<comment type="subunit">
    <text evidence="19">Homodimer. The monomeric form is inactive while the homodimer is active.</text>
</comment>
<dbReference type="GO" id="GO:0005783">
    <property type="term" value="C:endoplasmic reticulum"/>
    <property type="evidence" value="ECO:0007669"/>
    <property type="project" value="UniProtKB-SubCell"/>
</dbReference>
<keyword evidence="24" id="KW-1185">Reference proteome</keyword>
<keyword evidence="13" id="KW-0862">Zinc</keyword>
<organism evidence="24">
    <name type="scientific">Naegleria gruberi</name>
    <name type="common">Amoeba</name>
    <dbReference type="NCBI Taxonomy" id="5762"/>
    <lineage>
        <taxon>Eukaryota</taxon>
        <taxon>Discoba</taxon>
        <taxon>Heterolobosea</taxon>
        <taxon>Tetramitia</taxon>
        <taxon>Eutetramitia</taxon>
        <taxon>Vahlkampfiidae</taxon>
        <taxon>Naegleria</taxon>
    </lineage>
</organism>
<dbReference type="SUPFAM" id="SSF53187">
    <property type="entry name" value="Zn-dependent exopeptidases"/>
    <property type="match status" value="1"/>
</dbReference>
<dbReference type="STRING" id="5762.D2VT68"/>
<reference evidence="23 24" key="1">
    <citation type="journal article" date="2010" name="Cell">
        <title>The genome of Naegleria gruberi illuminates early eukaryotic versatility.</title>
        <authorList>
            <person name="Fritz-Laylin L.K."/>
            <person name="Prochnik S.E."/>
            <person name="Ginger M.L."/>
            <person name="Dacks J.B."/>
            <person name="Carpenter M.L."/>
            <person name="Field M.C."/>
            <person name="Kuo A."/>
            <person name="Paredez A."/>
            <person name="Chapman J."/>
            <person name="Pham J."/>
            <person name="Shu S."/>
            <person name="Neupane R."/>
            <person name="Cipriano M."/>
            <person name="Mancuso J."/>
            <person name="Tu H."/>
            <person name="Salamov A."/>
            <person name="Lindquist E."/>
            <person name="Shapiro H."/>
            <person name="Lucas S."/>
            <person name="Grigoriev I.V."/>
            <person name="Cande W.Z."/>
            <person name="Fulton C."/>
            <person name="Rokhsar D.S."/>
            <person name="Dawson S.C."/>
        </authorList>
    </citation>
    <scope>NUCLEOTIDE SEQUENCE [LARGE SCALE GENOMIC DNA]</scope>
    <source>
        <strain evidence="23 24">NEG-M</strain>
    </source>
</reference>
<dbReference type="OMA" id="IVFYNRP"/>
<dbReference type="InterPro" id="IPR007484">
    <property type="entry name" value="Peptidase_M28"/>
</dbReference>
<evidence type="ECO:0000256" key="20">
    <source>
        <dbReference type="ARBA" id="ARBA00033328"/>
    </source>
</evidence>
<dbReference type="EMBL" id="GG738895">
    <property type="protein sequence ID" value="EFC40031.1"/>
    <property type="molecule type" value="Genomic_DNA"/>
</dbReference>
<keyword evidence="17" id="KW-0325">Glycoprotein</keyword>
<name>D2VT68_NAEGR</name>
<dbReference type="GO" id="GO:0006508">
    <property type="term" value="P:proteolysis"/>
    <property type="evidence" value="ECO:0007669"/>
    <property type="project" value="UniProtKB-KW"/>
</dbReference>
<feature type="domain" description="Peptidase M28" evidence="22">
    <location>
        <begin position="276"/>
        <end position="460"/>
    </location>
</feature>
<evidence type="ECO:0000256" key="7">
    <source>
        <dbReference type="ARBA" id="ARBA00022645"/>
    </source>
</evidence>
<dbReference type="VEuPathDB" id="AmoebaDB:NAEGRDRAFT_52057"/>
<dbReference type="PANTHER" id="PTHR12053:SF3">
    <property type="entry name" value="CARBOXYPEPTIDASE Q"/>
    <property type="match status" value="1"/>
</dbReference>
<keyword evidence="7" id="KW-0121">Carboxypeptidase</keyword>
<dbReference type="GO" id="GO:0004180">
    <property type="term" value="F:carboxypeptidase activity"/>
    <property type="evidence" value="ECO:0007669"/>
    <property type="project" value="UniProtKB-KW"/>
</dbReference>
<dbReference type="GO" id="GO:0005764">
    <property type="term" value="C:lysosome"/>
    <property type="evidence" value="ECO:0007669"/>
    <property type="project" value="UniProtKB-SubCell"/>
</dbReference>
<evidence type="ECO:0000256" key="15">
    <source>
        <dbReference type="ARBA" id="ARBA00023049"/>
    </source>
</evidence>
<evidence type="ECO:0000256" key="17">
    <source>
        <dbReference type="ARBA" id="ARBA00023180"/>
    </source>
</evidence>
<keyword evidence="16" id="KW-0865">Zymogen</keyword>
<evidence type="ECO:0000256" key="4">
    <source>
        <dbReference type="ARBA" id="ARBA00004613"/>
    </source>
</evidence>
<evidence type="ECO:0000256" key="14">
    <source>
        <dbReference type="ARBA" id="ARBA00023034"/>
    </source>
</evidence>
<dbReference type="AlphaFoldDB" id="D2VT68"/>
<keyword evidence="10 21" id="KW-0732">Signal</keyword>
<accession>D2VT68</accession>
<keyword evidence="15" id="KW-0482">Metalloprotease</keyword>
<dbReference type="GO" id="GO:0043171">
    <property type="term" value="P:peptide catabolic process"/>
    <property type="evidence" value="ECO:0007669"/>
    <property type="project" value="TreeGrafter"/>
</dbReference>
<keyword evidence="6" id="KW-0964">Secreted</keyword>
<sequence length="477" mass="52960">MSRQLLSSGGLLIGVVLFVATMLQSFTTDQYHHSMVEATKISTNAFPNNYKEKVDQICQHIIKGEEKGKLYDLLAFLTDTYGSRLVGTEGFDLTCKHFAKLMQANGFDNVHTEPVYNITHWRRGEPESLIMHEPRYIPRMEVLALGTSPPGSVKSEVIVLKSYEELDQYDVRGKIVLFNLPWQGTYGKSVIFRTRGPAEAAKRGAAACLVRSVTPFSIYSAHTGGTNFQDDEKRIPAATITVEDADMIERMIKRGQRVVLSLKLNCENLPPLTSYNTLGEITGSTYPNEVIVVGGHMDSWDLNSCPMDDIGGILTFYEGMKTLIKLGLRPKRTIRLEEFGGGRFGGMSYVKEHEKELKDHILAIESDAGPFKPLGFEFTGGEEGRKLVELIASTLFTNINTTQVTDNGGGADVDPLYQVAGIPVMSPKVEGSKYFWFHHSKADTMTVLNTDDLDLAAAQMGAFLYVVADMDVRFPRN</sequence>
<dbReference type="InterPro" id="IPR039866">
    <property type="entry name" value="CPQ"/>
</dbReference>
<dbReference type="eggNOG" id="KOG2195">
    <property type="taxonomic scope" value="Eukaryota"/>
</dbReference>